<evidence type="ECO:0000313" key="6">
    <source>
        <dbReference type="Proteomes" id="UP000030624"/>
    </source>
</evidence>
<dbReference type="SMART" id="SM00903">
    <property type="entry name" value="Flavin_Reduct"/>
    <property type="match status" value="1"/>
</dbReference>
<dbReference type="GO" id="GO:0010181">
    <property type="term" value="F:FMN binding"/>
    <property type="evidence" value="ECO:0007669"/>
    <property type="project" value="InterPro"/>
</dbReference>
<dbReference type="RefSeq" id="WP_048092476.1">
    <property type="nucleotide sequence ID" value="NZ_CP009552.1"/>
</dbReference>
<name>A0A0A7GI49_GEOAI</name>
<dbReference type="PANTHER" id="PTHR43567:SF1">
    <property type="entry name" value="FLAVOREDOXIN"/>
    <property type="match status" value="1"/>
</dbReference>
<accession>A0A0A7GI49</accession>
<dbReference type="InterPro" id="IPR052174">
    <property type="entry name" value="Flavoredoxin"/>
</dbReference>
<sequence>MLGYLYPLRTYLVVAGTVEKPNPMTADWVVPLSFNPPLLGVAIGKTRHTRKLIEEQKDFVIAVPTVELLRDVWVAGTVSGAKENKAEKMSATFIPSEKVSAPSIKECQANLECRVVREVEVGDHIFFVGEIVNVSHGDAFENGKPNTKDYKFLMHAFTGANFTCQSDEVFKP</sequence>
<dbReference type="AlphaFoldDB" id="A0A0A7GI49"/>
<organism evidence="5 6">
    <name type="scientific">Geoglobus acetivorans</name>
    <dbReference type="NCBI Taxonomy" id="565033"/>
    <lineage>
        <taxon>Archaea</taxon>
        <taxon>Methanobacteriati</taxon>
        <taxon>Methanobacteriota</taxon>
        <taxon>Archaeoglobi</taxon>
        <taxon>Archaeoglobales</taxon>
        <taxon>Archaeoglobaceae</taxon>
        <taxon>Geoglobus</taxon>
    </lineage>
</organism>
<comment type="similarity">
    <text evidence="3">Belongs to the flavoredoxin family.</text>
</comment>
<dbReference type="InterPro" id="IPR002563">
    <property type="entry name" value="Flavin_Rdtase-like_dom"/>
</dbReference>
<dbReference type="STRING" id="565033.GACE_1571"/>
<evidence type="ECO:0000256" key="3">
    <source>
        <dbReference type="ARBA" id="ARBA00038054"/>
    </source>
</evidence>
<evidence type="ECO:0000256" key="1">
    <source>
        <dbReference type="ARBA" id="ARBA00001917"/>
    </source>
</evidence>
<comment type="cofactor">
    <cofactor evidence="1">
        <name>FMN</name>
        <dbReference type="ChEBI" id="CHEBI:58210"/>
    </cofactor>
</comment>
<dbReference type="SUPFAM" id="SSF50475">
    <property type="entry name" value="FMN-binding split barrel"/>
    <property type="match status" value="1"/>
</dbReference>
<dbReference type="Pfam" id="PF01613">
    <property type="entry name" value="Flavin_Reduct"/>
    <property type="match status" value="1"/>
</dbReference>
<evidence type="ECO:0000313" key="5">
    <source>
        <dbReference type="EMBL" id="AIY90606.1"/>
    </source>
</evidence>
<keyword evidence="2" id="KW-0285">Flavoprotein</keyword>
<dbReference type="GeneID" id="24798152"/>
<dbReference type="Gene3D" id="2.30.110.10">
    <property type="entry name" value="Electron Transport, Fmn-binding Protein, Chain A"/>
    <property type="match status" value="1"/>
</dbReference>
<dbReference type="eggNOG" id="arCOG02017">
    <property type="taxonomic scope" value="Archaea"/>
</dbReference>
<gene>
    <name evidence="5" type="ORF">GACE_1571</name>
</gene>
<dbReference type="InterPro" id="IPR012349">
    <property type="entry name" value="Split_barrel_FMN-bd"/>
</dbReference>
<reference evidence="5 6" key="1">
    <citation type="journal article" date="2015" name="Appl. Environ. Microbiol.">
        <title>The Geoglobus acetivorans genome: Fe(III) reduction, acetate utilization, autotrophic growth, and degradation of aromatic compounds in a hyperthermophilic archaeon.</title>
        <authorList>
            <person name="Mardanov A.V."/>
            <person name="Slododkina G.B."/>
            <person name="Slobodkin A.I."/>
            <person name="Beletsky A.V."/>
            <person name="Gavrilov S.N."/>
            <person name="Kublanov I.V."/>
            <person name="Bonch-Osmolovskaya E.A."/>
            <person name="Skryabin K.G."/>
            <person name="Ravin N.V."/>
        </authorList>
    </citation>
    <scope>NUCLEOTIDE SEQUENCE [LARGE SCALE GENOMIC DNA]</scope>
    <source>
        <strain evidence="5 6">SBH6</strain>
    </source>
</reference>
<evidence type="ECO:0000259" key="4">
    <source>
        <dbReference type="SMART" id="SM00903"/>
    </source>
</evidence>
<protein>
    <recommendedName>
        <fullName evidence="4">Flavin reductase like domain-containing protein</fullName>
    </recommendedName>
</protein>
<dbReference type="KEGG" id="gac:GACE_1571"/>
<evidence type="ECO:0000256" key="2">
    <source>
        <dbReference type="ARBA" id="ARBA00022630"/>
    </source>
</evidence>
<proteinExistence type="inferred from homology"/>
<feature type="domain" description="Flavin reductase like" evidence="4">
    <location>
        <begin position="3"/>
        <end position="147"/>
    </location>
</feature>
<dbReference type="EMBL" id="CP009552">
    <property type="protein sequence ID" value="AIY90606.1"/>
    <property type="molecule type" value="Genomic_DNA"/>
</dbReference>
<dbReference type="PANTHER" id="PTHR43567">
    <property type="entry name" value="FLAVOREDOXIN-RELATED-RELATED"/>
    <property type="match status" value="1"/>
</dbReference>
<dbReference type="HOGENOM" id="CLU_059021_5_3_2"/>
<dbReference type="Proteomes" id="UP000030624">
    <property type="component" value="Chromosome"/>
</dbReference>